<evidence type="ECO:0000256" key="1">
    <source>
        <dbReference type="ARBA" id="ARBA00004651"/>
    </source>
</evidence>
<dbReference type="PANTHER" id="PTHR43124">
    <property type="entry name" value="PURINE EFFLUX PUMP PBUE"/>
    <property type="match status" value="1"/>
</dbReference>
<dbReference type="EMBL" id="RBZU01000010">
    <property type="protein sequence ID" value="RKP49665.1"/>
    <property type="molecule type" value="Genomic_DNA"/>
</dbReference>
<sequence length="402" mass="41705">MRSLNRPLFIVMLGAFAAQTTEYLPIGLLPQVGRGLGVSDSDVGMLVTGYAWLAAVTAIPMTLATKRMNRRTLFLRLLAVIAIANLLAALSHGYAMLAAMRIVTALTHGVFWSVLASFATRLAPEMPPRRALAWAFGGISLAVVAGVPLATAIGQAAGWRMAFGVFGILAACLSLVGARGLPSVASQHRDSNSELPRGNAPLYGAALVTALIIAAHFCAYTYIVSLLLNVAVVPDAHVPLFLFVFGMAGAVGTGMSGWLGVKPAAMALTAALCLVGNQALMMLAARVPGVAWLNMIVWGSAISMLIVGLQGWVLELAPHQADSASALYVAAFNTGIGGGAWIGGIALAAGGDRFVLPVGVMLGLIACLCFSLPSIVGRRTSAKLAGIEPRRIESVNRPSPPE</sequence>
<dbReference type="PANTHER" id="PTHR43124:SF4">
    <property type="entry name" value="SUGAR EFFLUX TRANSPORTER"/>
    <property type="match status" value="1"/>
</dbReference>
<dbReference type="InterPro" id="IPR020846">
    <property type="entry name" value="MFS_dom"/>
</dbReference>
<dbReference type="InterPro" id="IPR050189">
    <property type="entry name" value="MFS_Efflux_Transporters"/>
</dbReference>
<keyword evidence="3 6" id="KW-0812">Transmembrane</keyword>
<dbReference type="OrthoDB" id="9812189at2"/>
<dbReference type="PROSITE" id="PS50850">
    <property type="entry name" value="MFS"/>
    <property type="match status" value="1"/>
</dbReference>
<dbReference type="GO" id="GO:0005886">
    <property type="term" value="C:plasma membrane"/>
    <property type="evidence" value="ECO:0007669"/>
    <property type="project" value="UniProtKB-SubCell"/>
</dbReference>
<evidence type="ECO:0000256" key="2">
    <source>
        <dbReference type="ARBA" id="ARBA00022475"/>
    </source>
</evidence>
<keyword evidence="5 6" id="KW-0472">Membrane</keyword>
<dbReference type="InterPro" id="IPR011701">
    <property type="entry name" value="MFS"/>
</dbReference>
<accession>A0A494XFY6</accession>
<dbReference type="SUPFAM" id="SSF103473">
    <property type="entry name" value="MFS general substrate transporter"/>
    <property type="match status" value="1"/>
</dbReference>
<dbReference type="Proteomes" id="UP000270342">
    <property type="component" value="Unassembled WGS sequence"/>
</dbReference>
<evidence type="ECO:0000259" key="7">
    <source>
        <dbReference type="PROSITE" id="PS50850"/>
    </source>
</evidence>
<feature type="transmembrane region" description="Helical" evidence="6">
    <location>
        <begin position="98"/>
        <end position="119"/>
    </location>
</feature>
<protein>
    <submittedName>
        <fullName evidence="8">MFS transporter</fullName>
    </submittedName>
</protein>
<dbReference type="CDD" id="cd17324">
    <property type="entry name" value="MFS_NepI_like"/>
    <property type="match status" value="1"/>
</dbReference>
<feature type="transmembrane region" description="Helical" evidence="6">
    <location>
        <begin position="326"/>
        <end position="348"/>
    </location>
</feature>
<evidence type="ECO:0000256" key="5">
    <source>
        <dbReference type="ARBA" id="ARBA00023136"/>
    </source>
</evidence>
<reference evidence="8 9" key="1">
    <citation type="submission" date="2018-10" db="EMBL/GenBank/DDBJ databases">
        <title>Robbsia sp. DHC34, isolated from soil.</title>
        <authorList>
            <person name="Gao Z.-H."/>
            <person name="Qiu L.-H."/>
        </authorList>
    </citation>
    <scope>NUCLEOTIDE SEQUENCE [LARGE SCALE GENOMIC DNA]</scope>
    <source>
        <strain evidence="8 9">DHC34</strain>
    </source>
</reference>
<feature type="transmembrane region" description="Helical" evidence="6">
    <location>
        <begin position="266"/>
        <end position="285"/>
    </location>
</feature>
<feature type="transmembrane region" description="Helical" evidence="6">
    <location>
        <begin position="354"/>
        <end position="376"/>
    </location>
</feature>
<feature type="transmembrane region" description="Helical" evidence="6">
    <location>
        <begin position="202"/>
        <end position="228"/>
    </location>
</feature>
<dbReference type="Gene3D" id="1.20.1250.20">
    <property type="entry name" value="MFS general substrate transporter like domains"/>
    <property type="match status" value="1"/>
</dbReference>
<feature type="transmembrane region" description="Helical" evidence="6">
    <location>
        <begin position="240"/>
        <end position="259"/>
    </location>
</feature>
<dbReference type="AlphaFoldDB" id="A0A494XFY6"/>
<feature type="transmembrane region" description="Helical" evidence="6">
    <location>
        <begin position="73"/>
        <end position="92"/>
    </location>
</feature>
<evidence type="ECO:0000313" key="8">
    <source>
        <dbReference type="EMBL" id="RKP49665.1"/>
    </source>
</evidence>
<evidence type="ECO:0000313" key="9">
    <source>
        <dbReference type="Proteomes" id="UP000270342"/>
    </source>
</evidence>
<feature type="transmembrane region" description="Helical" evidence="6">
    <location>
        <begin position="159"/>
        <end position="181"/>
    </location>
</feature>
<name>A0A494XFY6_9BURK</name>
<keyword evidence="9" id="KW-1185">Reference proteome</keyword>
<gene>
    <name evidence="8" type="ORF">D7S86_20460</name>
</gene>
<dbReference type="InterPro" id="IPR036259">
    <property type="entry name" value="MFS_trans_sf"/>
</dbReference>
<organism evidence="8 9">
    <name type="scientific">Pararobbsia silviterrae</name>
    <dbReference type="NCBI Taxonomy" id="1792498"/>
    <lineage>
        <taxon>Bacteria</taxon>
        <taxon>Pseudomonadati</taxon>
        <taxon>Pseudomonadota</taxon>
        <taxon>Betaproteobacteria</taxon>
        <taxon>Burkholderiales</taxon>
        <taxon>Burkholderiaceae</taxon>
        <taxon>Pararobbsia</taxon>
    </lineage>
</organism>
<feature type="transmembrane region" description="Helical" evidence="6">
    <location>
        <begin position="131"/>
        <end position="153"/>
    </location>
</feature>
<comment type="caution">
    <text evidence="8">The sequence shown here is derived from an EMBL/GenBank/DDBJ whole genome shotgun (WGS) entry which is preliminary data.</text>
</comment>
<proteinExistence type="predicted"/>
<evidence type="ECO:0000256" key="4">
    <source>
        <dbReference type="ARBA" id="ARBA00022989"/>
    </source>
</evidence>
<dbReference type="RefSeq" id="WP_121088725.1">
    <property type="nucleotide sequence ID" value="NZ_RBZU01000010.1"/>
</dbReference>
<feature type="transmembrane region" description="Helical" evidence="6">
    <location>
        <begin position="291"/>
        <end position="314"/>
    </location>
</feature>
<keyword evidence="4 6" id="KW-1133">Transmembrane helix</keyword>
<evidence type="ECO:0000256" key="6">
    <source>
        <dbReference type="SAM" id="Phobius"/>
    </source>
</evidence>
<feature type="transmembrane region" description="Helical" evidence="6">
    <location>
        <begin position="44"/>
        <end position="64"/>
    </location>
</feature>
<dbReference type="Pfam" id="PF07690">
    <property type="entry name" value="MFS_1"/>
    <property type="match status" value="1"/>
</dbReference>
<keyword evidence="2" id="KW-1003">Cell membrane</keyword>
<comment type="subcellular location">
    <subcellularLocation>
        <location evidence="1">Cell membrane</location>
        <topology evidence="1">Multi-pass membrane protein</topology>
    </subcellularLocation>
</comment>
<evidence type="ECO:0000256" key="3">
    <source>
        <dbReference type="ARBA" id="ARBA00022692"/>
    </source>
</evidence>
<feature type="domain" description="Major facilitator superfamily (MFS) profile" evidence="7">
    <location>
        <begin position="7"/>
        <end position="402"/>
    </location>
</feature>
<dbReference type="GO" id="GO:0022857">
    <property type="term" value="F:transmembrane transporter activity"/>
    <property type="evidence" value="ECO:0007669"/>
    <property type="project" value="InterPro"/>
</dbReference>